<proteinExistence type="predicted"/>
<evidence type="ECO:0000259" key="7">
    <source>
        <dbReference type="PROSITE" id="PS50262"/>
    </source>
</evidence>
<feature type="compositionally biased region" description="Basic and acidic residues" evidence="5">
    <location>
        <begin position="350"/>
        <end position="381"/>
    </location>
</feature>
<keyword evidence="4 6" id="KW-0472">Membrane</keyword>
<feature type="transmembrane region" description="Helical" evidence="6">
    <location>
        <begin position="52"/>
        <end position="77"/>
    </location>
</feature>
<protein>
    <recommendedName>
        <fullName evidence="7">G-protein coupled receptors family 1 profile domain-containing protein</fullName>
    </recommendedName>
</protein>
<keyword evidence="3 6" id="KW-1133">Transmembrane helix</keyword>
<dbReference type="Gene3D" id="1.20.1070.10">
    <property type="entry name" value="Rhodopsin 7-helix transmembrane proteins"/>
    <property type="match status" value="1"/>
</dbReference>
<dbReference type="GO" id="GO:0004930">
    <property type="term" value="F:G protein-coupled receptor activity"/>
    <property type="evidence" value="ECO:0007669"/>
    <property type="project" value="InterPro"/>
</dbReference>
<evidence type="ECO:0000313" key="8">
    <source>
        <dbReference type="EMBL" id="CAI5455074.1"/>
    </source>
</evidence>
<dbReference type="OrthoDB" id="9894375at2759"/>
<feature type="transmembrane region" description="Helical" evidence="6">
    <location>
        <begin position="97"/>
        <end position="122"/>
    </location>
</feature>
<feature type="transmembrane region" description="Helical" evidence="6">
    <location>
        <begin position="20"/>
        <end position="40"/>
    </location>
</feature>
<evidence type="ECO:0000256" key="1">
    <source>
        <dbReference type="ARBA" id="ARBA00004141"/>
    </source>
</evidence>
<keyword evidence="2 6" id="KW-0812">Transmembrane</keyword>
<evidence type="ECO:0000256" key="5">
    <source>
        <dbReference type="SAM" id="MobiDB-lite"/>
    </source>
</evidence>
<comment type="subcellular location">
    <subcellularLocation>
        <location evidence="1">Membrane</location>
        <topology evidence="1">Multi-pass membrane protein</topology>
    </subcellularLocation>
</comment>
<evidence type="ECO:0000313" key="9">
    <source>
        <dbReference type="Proteomes" id="UP001152747"/>
    </source>
</evidence>
<sequence>MNYTDQPNPVEVLMNQLTNIGAVTVTFLSVVALIVNLYLLNCSRYLRRPIGVNLRLCVTLTASDALCAICYILTYLINIFFSDFSNCTSLLLEVFKLTTFTASVITLLALALNHYVGIVYPLHRNAITPKTVKCTIALAYIIPLTAYLLIFVVFPGGLRTSPFSLINSEGCKGNLIYRNAWFRVTLTTPFIIFVGLISFLYLHILIHMRNVSRDPLLKNNKNKRSNRKLLITLMMLAGSACLGWLPTTLLFVQPLFPIIIPPIPRLCLGVFAQTLHVSKLIADAFIYASRLVEIRYSMWIFKTKVTKYFTRKFDSNNDVFSQDDEDKTQVMPPEFLRYLSETKENRSVRSKRVKNEFDSVSTENKKRYGSEKQKRVTRLTENRLQPPNIHQPVKNIKSVPLSKQKSLDTPKKLSANNNSITNNNNDDQC</sequence>
<dbReference type="InterPro" id="IPR017452">
    <property type="entry name" value="GPCR_Rhodpsn_7TM"/>
</dbReference>
<organism evidence="8 9">
    <name type="scientific">Caenorhabditis angaria</name>
    <dbReference type="NCBI Taxonomy" id="860376"/>
    <lineage>
        <taxon>Eukaryota</taxon>
        <taxon>Metazoa</taxon>
        <taxon>Ecdysozoa</taxon>
        <taxon>Nematoda</taxon>
        <taxon>Chromadorea</taxon>
        <taxon>Rhabditida</taxon>
        <taxon>Rhabditina</taxon>
        <taxon>Rhabditomorpha</taxon>
        <taxon>Rhabditoidea</taxon>
        <taxon>Rhabditidae</taxon>
        <taxon>Peloderinae</taxon>
        <taxon>Caenorhabditis</taxon>
    </lineage>
</organism>
<dbReference type="SUPFAM" id="SSF81321">
    <property type="entry name" value="Family A G protein-coupled receptor-like"/>
    <property type="match status" value="1"/>
</dbReference>
<dbReference type="Proteomes" id="UP001152747">
    <property type="component" value="Unassembled WGS sequence"/>
</dbReference>
<evidence type="ECO:0000256" key="3">
    <source>
        <dbReference type="ARBA" id="ARBA00022989"/>
    </source>
</evidence>
<dbReference type="EMBL" id="CANHGI010000006">
    <property type="protein sequence ID" value="CAI5455074.1"/>
    <property type="molecule type" value="Genomic_DNA"/>
</dbReference>
<feature type="transmembrane region" description="Helical" evidence="6">
    <location>
        <begin position="134"/>
        <end position="154"/>
    </location>
</feature>
<evidence type="ECO:0000256" key="6">
    <source>
        <dbReference type="SAM" id="Phobius"/>
    </source>
</evidence>
<feature type="transmembrane region" description="Helical" evidence="6">
    <location>
        <begin position="190"/>
        <end position="208"/>
    </location>
</feature>
<name>A0A9P1IZ58_9PELO</name>
<accession>A0A9P1IZ58</accession>
<comment type="caution">
    <text evidence="8">The sequence shown here is derived from an EMBL/GenBank/DDBJ whole genome shotgun (WGS) entry which is preliminary data.</text>
</comment>
<keyword evidence="9" id="KW-1185">Reference proteome</keyword>
<dbReference type="PANTHER" id="PTHR23112:SF47">
    <property type="entry name" value="G-PROTEIN COUPLED RECEPTOR 157"/>
    <property type="match status" value="1"/>
</dbReference>
<feature type="domain" description="G-protein coupled receptors family 1 profile" evidence="7">
    <location>
        <begin position="32"/>
        <end position="287"/>
    </location>
</feature>
<dbReference type="GO" id="GO:0005886">
    <property type="term" value="C:plasma membrane"/>
    <property type="evidence" value="ECO:0007669"/>
    <property type="project" value="TreeGrafter"/>
</dbReference>
<feature type="compositionally biased region" description="Low complexity" evidence="5">
    <location>
        <begin position="416"/>
        <end position="429"/>
    </location>
</feature>
<dbReference type="PANTHER" id="PTHR23112">
    <property type="entry name" value="G PROTEIN-COUPLED RECEPTOR 157-RELATED"/>
    <property type="match status" value="1"/>
</dbReference>
<reference evidence="8" key="1">
    <citation type="submission" date="2022-11" db="EMBL/GenBank/DDBJ databases">
        <authorList>
            <person name="Kikuchi T."/>
        </authorList>
    </citation>
    <scope>NUCLEOTIDE SEQUENCE</scope>
    <source>
        <strain evidence="8">PS1010</strain>
    </source>
</reference>
<dbReference type="GO" id="GO:0007189">
    <property type="term" value="P:adenylate cyclase-activating G protein-coupled receptor signaling pathway"/>
    <property type="evidence" value="ECO:0007669"/>
    <property type="project" value="TreeGrafter"/>
</dbReference>
<gene>
    <name evidence="8" type="ORF">CAMP_LOCUS17711</name>
</gene>
<dbReference type="Pfam" id="PF00001">
    <property type="entry name" value="7tm_1"/>
    <property type="match status" value="1"/>
</dbReference>
<feature type="region of interest" description="Disordered" evidence="5">
    <location>
        <begin position="350"/>
        <end position="429"/>
    </location>
</feature>
<dbReference type="AlphaFoldDB" id="A0A9P1IZ58"/>
<feature type="transmembrane region" description="Helical" evidence="6">
    <location>
        <begin position="229"/>
        <end position="252"/>
    </location>
</feature>
<evidence type="ECO:0000256" key="4">
    <source>
        <dbReference type="ARBA" id="ARBA00023136"/>
    </source>
</evidence>
<dbReference type="PROSITE" id="PS50262">
    <property type="entry name" value="G_PROTEIN_RECEP_F1_2"/>
    <property type="match status" value="1"/>
</dbReference>
<dbReference type="CDD" id="cd00637">
    <property type="entry name" value="7tm_classA_rhodopsin-like"/>
    <property type="match status" value="1"/>
</dbReference>
<evidence type="ECO:0000256" key="2">
    <source>
        <dbReference type="ARBA" id="ARBA00022692"/>
    </source>
</evidence>
<dbReference type="InterPro" id="IPR000276">
    <property type="entry name" value="GPCR_Rhodpsn"/>
</dbReference>